<dbReference type="InterPro" id="IPR011990">
    <property type="entry name" value="TPR-like_helical_dom_sf"/>
</dbReference>
<dbReference type="AlphaFoldDB" id="A0A1Y5RH02"/>
<keyword evidence="1" id="KW-0802">TPR repeat</keyword>
<dbReference type="STRING" id="658057.SAMN04488032_101226"/>
<dbReference type="SUPFAM" id="SSF48452">
    <property type="entry name" value="TPR-like"/>
    <property type="match status" value="1"/>
</dbReference>
<protein>
    <submittedName>
        <fullName evidence="3">Tetratricopeptide repeat protein</fullName>
    </submittedName>
</protein>
<organism evidence="3 4">
    <name type="scientific">Pacificibacter marinus</name>
    <dbReference type="NCBI Taxonomy" id="658057"/>
    <lineage>
        <taxon>Bacteria</taxon>
        <taxon>Pseudomonadati</taxon>
        <taxon>Pseudomonadota</taxon>
        <taxon>Alphaproteobacteria</taxon>
        <taxon>Rhodobacterales</taxon>
        <taxon>Roseobacteraceae</taxon>
        <taxon>Pacificibacter</taxon>
    </lineage>
</organism>
<reference evidence="3 4" key="1">
    <citation type="submission" date="2017-03" db="EMBL/GenBank/DDBJ databases">
        <authorList>
            <person name="Afonso C.L."/>
            <person name="Miller P.J."/>
            <person name="Scott M.A."/>
            <person name="Spackman E."/>
            <person name="Goraichik I."/>
            <person name="Dimitrov K.M."/>
            <person name="Suarez D.L."/>
            <person name="Swayne D.E."/>
        </authorList>
    </citation>
    <scope>NUCLEOTIDE SEQUENCE [LARGE SCALE GENOMIC DNA]</scope>
    <source>
        <strain evidence="3 4">CECT 7971</strain>
    </source>
</reference>
<evidence type="ECO:0000313" key="3">
    <source>
        <dbReference type="EMBL" id="SLN17140.1"/>
    </source>
</evidence>
<feature type="repeat" description="TPR" evidence="1">
    <location>
        <begin position="108"/>
        <end position="141"/>
    </location>
</feature>
<dbReference type="EMBL" id="FWFW01000001">
    <property type="protein sequence ID" value="SLN17140.1"/>
    <property type="molecule type" value="Genomic_DNA"/>
</dbReference>
<keyword evidence="2" id="KW-0812">Transmembrane</keyword>
<evidence type="ECO:0000256" key="1">
    <source>
        <dbReference type="PROSITE-ProRule" id="PRU00339"/>
    </source>
</evidence>
<feature type="repeat" description="TPR" evidence="1">
    <location>
        <begin position="142"/>
        <end position="175"/>
    </location>
</feature>
<dbReference type="PROSITE" id="PS50005">
    <property type="entry name" value="TPR"/>
    <property type="match status" value="2"/>
</dbReference>
<accession>A0A1Y5RH02</accession>
<keyword evidence="2" id="KW-0472">Membrane</keyword>
<proteinExistence type="predicted"/>
<gene>
    <name evidence="3" type="ORF">PAM7971_00424</name>
</gene>
<evidence type="ECO:0000313" key="4">
    <source>
        <dbReference type="Proteomes" id="UP000193307"/>
    </source>
</evidence>
<feature type="transmembrane region" description="Helical" evidence="2">
    <location>
        <begin position="28"/>
        <end position="49"/>
    </location>
</feature>
<dbReference type="RefSeq" id="WP_244515379.1">
    <property type="nucleotide sequence ID" value="NZ_FNZV01000001.1"/>
</dbReference>
<keyword evidence="2" id="KW-1133">Transmembrane helix</keyword>
<dbReference type="Gene3D" id="1.25.40.10">
    <property type="entry name" value="Tetratricopeptide repeat domain"/>
    <property type="match status" value="1"/>
</dbReference>
<keyword evidence="4" id="KW-1185">Reference proteome</keyword>
<dbReference type="InterPro" id="IPR019734">
    <property type="entry name" value="TPR_rpt"/>
</dbReference>
<dbReference type="SMART" id="SM00028">
    <property type="entry name" value="TPR"/>
    <property type="match status" value="2"/>
</dbReference>
<dbReference type="Pfam" id="PF13432">
    <property type="entry name" value="TPR_16"/>
    <property type="match status" value="1"/>
</dbReference>
<name>A0A1Y5RH02_9RHOB</name>
<dbReference type="Proteomes" id="UP000193307">
    <property type="component" value="Unassembled WGS sequence"/>
</dbReference>
<sequence length="218" mass="23548">MHLTTHPTTSPMARDLSFHSPKPAPLSALLPARAILIAGLALAILAGCGDQNRLSPLKKGGVYAPTGVKFNGQSVDGLTVGHRLMASGEYELALRAYLRAAGTRGLDVDVMSAIGSANLKLGRLGQAEKILRRAVKLDETFVPAWNNLGVVLMEQRNYGEAERVFRMAFALDSGQSAEIRDNLRLALAKLKNPDTILQNESDFTLVRRGTGDYLILAR</sequence>
<evidence type="ECO:0000256" key="2">
    <source>
        <dbReference type="SAM" id="Phobius"/>
    </source>
</evidence>